<proteinExistence type="predicted"/>
<evidence type="ECO:0000313" key="2">
    <source>
        <dbReference type="Proteomes" id="UP000514720"/>
    </source>
</evidence>
<organism evidence="1 2">
    <name type="scientific">Candidatus Xianfuyuplasma coldseepsis</name>
    <dbReference type="NCBI Taxonomy" id="2782163"/>
    <lineage>
        <taxon>Bacteria</taxon>
        <taxon>Bacillati</taxon>
        <taxon>Mycoplasmatota</taxon>
        <taxon>Mollicutes</taxon>
        <taxon>Candidatus Izemoplasmatales</taxon>
        <taxon>Candidatus Izemoplasmataceae</taxon>
        <taxon>Candidatus Xianfuyuplasma</taxon>
    </lineage>
</organism>
<sequence>MVNPHYVEMDVIEDVYFYNLKTSKSPLLTHYYEKTDLWTLLYSSLQDEFLIKLMLFNLSFNIAPVHTFITYYKEELEKLVLNRFDKQCIGYHVGFILATLGYKKTRQIYRKDAIIKYAGFYELDS</sequence>
<protein>
    <submittedName>
        <fullName evidence="1">Uncharacterized protein</fullName>
    </submittedName>
</protein>
<dbReference type="EMBL" id="CP048914">
    <property type="protein sequence ID" value="QMS85263.1"/>
    <property type="molecule type" value="Genomic_DNA"/>
</dbReference>
<dbReference type="AlphaFoldDB" id="A0A7L7KRA5"/>
<reference evidence="1 2" key="1">
    <citation type="submission" date="2020-02" db="EMBL/GenBank/DDBJ databases">
        <authorList>
            <person name="Zheng R.K."/>
            <person name="Sun C.M."/>
        </authorList>
    </citation>
    <scope>NUCLEOTIDE SEQUENCE [LARGE SCALE GENOMIC DNA]</scope>
    <source>
        <strain evidence="2">zrk13</strain>
    </source>
</reference>
<dbReference type="KEGG" id="xcl:G4Z02_05705"/>
<evidence type="ECO:0000313" key="1">
    <source>
        <dbReference type="EMBL" id="QMS85263.1"/>
    </source>
</evidence>
<accession>A0A7L7KRA5</accession>
<keyword evidence="2" id="KW-1185">Reference proteome</keyword>
<dbReference type="RefSeq" id="WP_258877053.1">
    <property type="nucleotide sequence ID" value="NZ_CP048914.1"/>
</dbReference>
<name>A0A7L7KRA5_9MOLU</name>
<dbReference type="Proteomes" id="UP000514720">
    <property type="component" value="Chromosome"/>
</dbReference>
<gene>
    <name evidence="1" type="ORF">G4Z02_05705</name>
</gene>